<gene>
    <name evidence="2" type="ORF">AK812_SmicGene37549</name>
</gene>
<feature type="region of interest" description="Disordered" evidence="1">
    <location>
        <begin position="1"/>
        <end position="90"/>
    </location>
</feature>
<dbReference type="Proteomes" id="UP000186817">
    <property type="component" value="Unassembled WGS sequence"/>
</dbReference>
<evidence type="ECO:0000256" key="1">
    <source>
        <dbReference type="SAM" id="MobiDB-lite"/>
    </source>
</evidence>
<evidence type="ECO:0000313" key="3">
    <source>
        <dbReference type="Proteomes" id="UP000186817"/>
    </source>
</evidence>
<organism evidence="2 3">
    <name type="scientific">Symbiodinium microadriaticum</name>
    <name type="common">Dinoflagellate</name>
    <name type="synonym">Zooxanthella microadriatica</name>
    <dbReference type="NCBI Taxonomy" id="2951"/>
    <lineage>
        <taxon>Eukaryota</taxon>
        <taxon>Sar</taxon>
        <taxon>Alveolata</taxon>
        <taxon>Dinophyceae</taxon>
        <taxon>Suessiales</taxon>
        <taxon>Symbiodiniaceae</taxon>
        <taxon>Symbiodinium</taxon>
    </lineage>
</organism>
<feature type="compositionally biased region" description="Low complexity" evidence="1">
    <location>
        <begin position="15"/>
        <end position="24"/>
    </location>
</feature>
<keyword evidence="3" id="KW-1185">Reference proteome</keyword>
<sequence>MATDLPNPFWSEAVQQEFQRTQQQSETAGDRDATTMREIDETQNEPTYQLDAREQVPPGTVGLAAQGQTVQGEPGSGDHSGERPGHDAVQVHPDVASPAPRSVAGLSEFSNMERGFGMREARVDDRELVPDYAATPAPPGLQSALLTGMGDMMRELLQTQLSEQLAPVFERLGRLESERSSEVSAVSALEPPQRMTLARVEARQTGAQVAVPMSVESGFSSGAVAKAALAGRPDEHAQENQSLGGVVAVAEPTNSENQVEECRQSLSVKMSQQTKESTKRARAVRTQGYILQRSLAVAAAFCPAALAAALPPALTLHLPRRDDDEMTGRRRRDDATRIEAGTDDTMARRRVPVVRTTSVARRRGGASGGETRSLPLTVAAGPSLAATLAAAPIAHAAAQVLTRCFTRGHGGEGNDDGTHNQHSW</sequence>
<comment type="caution">
    <text evidence="2">The sequence shown here is derived from an EMBL/GenBank/DDBJ whole genome shotgun (WGS) entry which is preliminary data.</text>
</comment>
<protein>
    <submittedName>
        <fullName evidence="2">Uncharacterized protein</fullName>
    </submittedName>
</protein>
<dbReference type="AlphaFoldDB" id="A0A1Q9CG73"/>
<accession>A0A1Q9CG73</accession>
<feature type="region of interest" description="Disordered" evidence="1">
    <location>
        <begin position="319"/>
        <end position="339"/>
    </location>
</feature>
<evidence type="ECO:0000313" key="2">
    <source>
        <dbReference type="EMBL" id="OLP81857.1"/>
    </source>
</evidence>
<proteinExistence type="predicted"/>
<reference evidence="2 3" key="1">
    <citation type="submission" date="2016-02" db="EMBL/GenBank/DDBJ databases">
        <title>Genome analysis of coral dinoflagellate symbionts highlights evolutionary adaptations to a symbiotic lifestyle.</title>
        <authorList>
            <person name="Aranda M."/>
            <person name="Li Y."/>
            <person name="Liew Y.J."/>
            <person name="Baumgarten S."/>
            <person name="Simakov O."/>
            <person name="Wilson M."/>
            <person name="Piel J."/>
            <person name="Ashoor H."/>
            <person name="Bougouffa S."/>
            <person name="Bajic V.B."/>
            <person name="Ryu T."/>
            <person name="Ravasi T."/>
            <person name="Bayer T."/>
            <person name="Micklem G."/>
            <person name="Kim H."/>
            <person name="Bhak J."/>
            <person name="Lajeunesse T.C."/>
            <person name="Voolstra C.R."/>
        </authorList>
    </citation>
    <scope>NUCLEOTIDE SEQUENCE [LARGE SCALE GENOMIC DNA]</scope>
    <source>
        <strain evidence="2 3">CCMP2467</strain>
    </source>
</reference>
<name>A0A1Q9CG73_SYMMI</name>
<feature type="compositionally biased region" description="Basic and acidic residues" evidence="1">
    <location>
        <begin position="28"/>
        <end position="40"/>
    </location>
</feature>
<feature type="compositionally biased region" description="Basic and acidic residues" evidence="1">
    <location>
        <begin position="319"/>
        <end position="337"/>
    </location>
</feature>
<dbReference type="EMBL" id="LSRX01001244">
    <property type="protein sequence ID" value="OLP81857.1"/>
    <property type="molecule type" value="Genomic_DNA"/>
</dbReference>